<dbReference type="OrthoDB" id="3053835at2759"/>
<feature type="transmembrane region" description="Helical" evidence="1">
    <location>
        <begin position="172"/>
        <end position="193"/>
    </location>
</feature>
<reference evidence="4" key="2">
    <citation type="submission" date="2015-01" db="EMBL/GenBank/DDBJ databases">
        <title>Evolutionary Origins and Diversification of the Mycorrhizal Mutualists.</title>
        <authorList>
            <consortium name="DOE Joint Genome Institute"/>
            <consortium name="Mycorrhizal Genomics Consortium"/>
            <person name="Kohler A."/>
            <person name="Kuo A."/>
            <person name="Nagy L.G."/>
            <person name="Floudas D."/>
            <person name="Copeland A."/>
            <person name="Barry K.W."/>
            <person name="Cichocki N."/>
            <person name="Veneault-Fourrey C."/>
            <person name="LaButti K."/>
            <person name="Lindquist E.A."/>
            <person name="Lipzen A."/>
            <person name="Lundell T."/>
            <person name="Morin E."/>
            <person name="Murat C."/>
            <person name="Riley R."/>
            <person name="Ohm R."/>
            <person name="Sun H."/>
            <person name="Tunlid A."/>
            <person name="Henrissat B."/>
            <person name="Grigoriev I.V."/>
            <person name="Hibbett D.S."/>
            <person name="Martin F."/>
        </authorList>
    </citation>
    <scope>NUCLEOTIDE SEQUENCE [LARGE SCALE GENOMIC DNA]</scope>
    <source>
        <strain evidence="4">F 1598</strain>
    </source>
</reference>
<dbReference type="AlphaFoldDB" id="A0A0C3FHD8"/>
<dbReference type="Proteomes" id="UP000054166">
    <property type="component" value="Unassembled WGS sequence"/>
</dbReference>
<evidence type="ECO:0000256" key="1">
    <source>
        <dbReference type="SAM" id="Phobius"/>
    </source>
</evidence>
<sequence>MSIPQAITSVPSGQDIVLLTAPFFVGSLLNCILFGTLIVQVYLYSLSYPRDRVGVKILVYGIFILDIVQTVLATHAAWGFLISGWGNPGILSQPPWSVMTLPFMSAIISAIVQIFFAWRIWTLQSTWLPRGIAILIVLIALMQSISSMVASIRFSLIGSVSELPSLTPGFTVWLAGSFVADVLIAGCQISILAEARSKSPFKQTDSVITRLIVHTVQTASVTAVAVLVELILFKVLPDTNVFDTPAFIVGKLYSNVLLANLNARSTESRGSSSAAASVVPRSMDMVHITTEVTNNQYMRYDNWGKPESVKASSMFP</sequence>
<dbReference type="InterPro" id="IPR045339">
    <property type="entry name" value="DUF6534"/>
</dbReference>
<keyword evidence="1" id="KW-1133">Transmembrane helix</keyword>
<evidence type="ECO:0000313" key="4">
    <source>
        <dbReference type="Proteomes" id="UP000054166"/>
    </source>
</evidence>
<dbReference type="HOGENOM" id="CLU_046025_2_1_1"/>
<protein>
    <recommendedName>
        <fullName evidence="2">DUF6534 domain-containing protein</fullName>
    </recommendedName>
</protein>
<evidence type="ECO:0000313" key="3">
    <source>
        <dbReference type="EMBL" id="KIM79191.1"/>
    </source>
</evidence>
<feature type="transmembrane region" description="Helical" evidence="1">
    <location>
        <begin position="57"/>
        <end position="81"/>
    </location>
</feature>
<keyword evidence="4" id="KW-1185">Reference proteome</keyword>
<accession>A0A0C3FHD8</accession>
<keyword evidence="1" id="KW-0472">Membrane</keyword>
<reference evidence="3 4" key="1">
    <citation type="submission" date="2014-04" db="EMBL/GenBank/DDBJ databases">
        <authorList>
            <consortium name="DOE Joint Genome Institute"/>
            <person name="Kuo A."/>
            <person name="Tarkka M."/>
            <person name="Buscot F."/>
            <person name="Kohler A."/>
            <person name="Nagy L.G."/>
            <person name="Floudas D."/>
            <person name="Copeland A."/>
            <person name="Barry K.W."/>
            <person name="Cichocki N."/>
            <person name="Veneault-Fourrey C."/>
            <person name="LaButti K."/>
            <person name="Lindquist E.A."/>
            <person name="Lipzen A."/>
            <person name="Lundell T."/>
            <person name="Morin E."/>
            <person name="Murat C."/>
            <person name="Sun H."/>
            <person name="Tunlid A."/>
            <person name="Henrissat B."/>
            <person name="Grigoriev I.V."/>
            <person name="Hibbett D.S."/>
            <person name="Martin F."/>
            <person name="Nordberg H.P."/>
            <person name="Cantor M.N."/>
            <person name="Hua S.X."/>
        </authorList>
    </citation>
    <scope>NUCLEOTIDE SEQUENCE [LARGE SCALE GENOMIC DNA]</scope>
    <source>
        <strain evidence="3 4">F 1598</strain>
    </source>
</reference>
<gene>
    <name evidence="3" type="ORF">PILCRDRAFT_571209</name>
</gene>
<feature type="transmembrane region" description="Helical" evidence="1">
    <location>
        <begin position="132"/>
        <end position="152"/>
    </location>
</feature>
<name>A0A0C3FHD8_PILCF</name>
<dbReference type="PANTHER" id="PTHR40465">
    <property type="entry name" value="CHROMOSOME 1, WHOLE GENOME SHOTGUN SEQUENCE"/>
    <property type="match status" value="1"/>
</dbReference>
<feature type="transmembrane region" description="Helical" evidence="1">
    <location>
        <begin position="23"/>
        <end position="45"/>
    </location>
</feature>
<evidence type="ECO:0000259" key="2">
    <source>
        <dbReference type="Pfam" id="PF20152"/>
    </source>
</evidence>
<feature type="domain" description="DUF6534" evidence="2">
    <location>
        <begin position="177"/>
        <end position="265"/>
    </location>
</feature>
<proteinExistence type="predicted"/>
<dbReference type="Pfam" id="PF20152">
    <property type="entry name" value="DUF6534"/>
    <property type="match status" value="1"/>
</dbReference>
<dbReference type="EMBL" id="KN833011">
    <property type="protein sequence ID" value="KIM79191.1"/>
    <property type="molecule type" value="Genomic_DNA"/>
</dbReference>
<dbReference type="PANTHER" id="PTHR40465:SF1">
    <property type="entry name" value="DUF6534 DOMAIN-CONTAINING PROTEIN"/>
    <property type="match status" value="1"/>
</dbReference>
<keyword evidence="1" id="KW-0812">Transmembrane</keyword>
<organism evidence="3 4">
    <name type="scientific">Piloderma croceum (strain F 1598)</name>
    <dbReference type="NCBI Taxonomy" id="765440"/>
    <lineage>
        <taxon>Eukaryota</taxon>
        <taxon>Fungi</taxon>
        <taxon>Dikarya</taxon>
        <taxon>Basidiomycota</taxon>
        <taxon>Agaricomycotina</taxon>
        <taxon>Agaricomycetes</taxon>
        <taxon>Agaricomycetidae</taxon>
        <taxon>Atheliales</taxon>
        <taxon>Atheliaceae</taxon>
        <taxon>Piloderma</taxon>
    </lineage>
</organism>
<dbReference type="InParanoid" id="A0A0C3FHD8"/>
<feature type="transmembrane region" description="Helical" evidence="1">
    <location>
        <begin position="101"/>
        <end position="120"/>
    </location>
</feature>